<keyword evidence="1" id="KW-0812">Transmembrane</keyword>
<dbReference type="AlphaFoldDB" id="A0A9D1SFZ8"/>
<dbReference type="Proteomes" id="UP000824081">
    <property type="component" value="Unassembled WGS sequence"/>
</dbReference>
<name>A0A9D1SFZ8_9FIRM</name>
<sequence>MDASDQIFIFLVCALTGMAAGIVYEPFCLLRKVFRDKPAASVVFDTLFFLVFAAMSVAVSALFAFPDFRVYMYLGNFLGLILYLKSIHRMVDFLQKVCYNEARKVLKRRKSTKNFKKKEVQSI</sequence>
<proteinExistence type="predicted"/>
<evidence type="ECO:0000313" key="3">
    <source>
        <dbReference type="Proteomes" id="UP000824081"/>
    </source>
</evidence>
<protein>
    <submittedName>
        <fullName evidence="2">Spore cortex biosynthesis protein YabQ</fullName>
    </submittedName>
</protein>
<dbReference type="Pfam" id="PF09578">
    <property type="entry name" value="Spore_YabQ"/>
    <property type="match status" value="1"/>
</dbReference>
<comment type="caution">
    <text evidence="2">The sequence shown here is derived from an EMBL/GenBank/DDBJ whole genome shotgun (WGS) entry which is preliminary data.</text>
</comment>
<evidence type="ECO:0000313" key="2">
    <source>
        <dbReference type="EMBL" id="HIU58999.1"/>
    </source>
</evidence>
<reference evidence="2" key="2">
    <citation type="journal article" date="2021" name="PeerJ">
        <title>Extensive microbial diversity within the chicken gut microbiome revealed by metagenomics and culture.</title>
        <authorList>
            <person name="Gilroy R."/>
            <person name="Ravi A."/>
            <person name="Getino M."/>
            <person name="Pursley I."/>
            <person name="Horton D.L."/>
            <person name="Alikhan N.F."/>
            <person name="Baker D."/>
            <person name="Gharbi K."/>
            <person name="Hall N."/>
            <person name="Watson M."/>
            <person name="Adriaenssens E.M."/>
            <person name="Foster-Nyarko E."/>
            <person name="Jarju S."/>
            <person name="Secka A."/>
            <person name="Antonio M."/>
            <person name="Oren A."/>
            <person name="Chaudhuri R.R."/>
            <person name="La Ragione R."/>
            <person name="Hildebrand F."/>
            <person name="Pallen M.J."/>
        </authorList>
    </citation>
    <scope>NUCLEOTIDE SEQUENCE</scope>
    <source>
        <strain evidence="2">11687</strain>
    </source>
</reference>
<dbReference type="InterPro" id="IPR019074">
    <property type="entry name" value="YabQ"/>
</dbReference>
<feature type="transmembrane region" description="Helical" evidence="1">
    <location>
        <begin position="42"/>
        <end position="64"/>
    </location>
</feature>
<evidence type="ECO:0000256" key="1">
    <source>
        <dbReference type="SAM" id="Phobius"/>
    </source>
</evidence>
<keyword evidence="1" id="KW-0472">Membrane</keyword>
<organism evidence="2 3">
    <name type="scientific">Candidatus Scatosoma pullistercoris</name>
    <dbReference type="NCBI Taxonomy" id="2840934"/>
    <lineage>
        <taxon>Bacteria</taxon>
        <taxon>Bacillati</taxon>
        <taxon>Bacillota</taxon>
        <taxon>Clostridia</taxon>
        <taxon>Candidatus Scatosoma</taxon>
    </lineage>
</organism>
<keyword evidence="1" id="KW-1133">Transmembrane helix</keyword>
<reference evidence="2" key="1">
    <citation type="submission" date="2020-10" db="EMBL/GenBank/DDBJ databases">
        <authorList>
            <person name="Gilroy R."/>
        </authorList>
    </citation>
    <scope>NUCLEOTIDE SEQUENCE</scope>
    <source>
        <strain evidence="2">11687</strain>
    </source>
</reference>
<gene>
    <name evidence="2" type="ORF">IAC57_02745</name>
</gene>
<dbReference type="EMBL" id="DVMZ01000072">
    <property type="protein sequence ID" value="HIU58999.1"/>
    <property type="molecule type" value="Genomic_DNA"/>
</dbReference>
<accession>A0A9D1SFZ8</accession>
<feature type="transmembrane region" description="Helical" evidence="1">
    <location>
        <begin position="6"/>
        <end position="30"/>
    </location>
</feature>
<dbReference type="NCBIfam" id="TIGR02893">
    <property type="entry name" value="spore_yabQ"/>
    <property type="match status" value="1"/>
</dbReference>